<dbReference type="Gene3D" id="3.30.160.250">
    <property type="match status" value="1"/>
</dbReference>
<evidence type="ECO:0000313" key="1">
    <source>
        <dbReference type="EMBL" id="RKR00060.1"/>
    </source>
</evidence>
<accession>A0A495DCL6</accession>
<dbReference type="OrthoDB" id="9807959at2"/>
<organism evidence="1 2">
    <name type="scientific">Maricaulis maris</name>
    <dbReference type="NCBI Taxonomy" id="74318"/>
    <lineage>
        <taxon>Bacteria</taxon>
        <taxon>Pseudomonadati</taxon>
        <taxon>Pseudomonadota</taxon>
        <taxon>Alphaproteobacteria</taxon>
        <taxon>Maricaulales</taxon>
        <taxon>Maricaulaceae</taxon>
        <taxon>Maricaulis</taxon>
    </lineage>
</organism>
<sequence>MDKADFTIFAYPVRLHKDEDGRSWVECRDLPELATDGADESEALKGAADALDLVIRDRLRRGEAVPDPSPRQPGENLVCPDHVTAYRVVLARWVAATGRGAQSQLARRLGKGETHVRRLLAPGGGASVKSFVEALSAIGYAAAPSLAVMKRG</sequence>
<evidence type="ECO:0000313" key="2">
    <source>
        <dbReference type="Proteomes" id="UP000273675"/>
    </source>
</evidence>
<dbReference type="RefSeq" id="WP_121210460.1">
    <property type="nucleotide sequence ID" value="NZ_RBIM01000003.1"/>
</dbReference>
<comment type="caution">
    <text evidence="1">The sequence shown here is derived from an EMBL/GenBank/DDBJ whole genome shotgun (WGS) entry which is preliminary data.</text>
</comment>
<dbReference type="SUPFAM" id="SSF143100">
    <property type="entry name" value="TTHA1013/TTHA0281-like"/>
    <property type="match status" value="1"/>
</dbReference>
<dbReference type="AlphaFoldDB" id="A0A495DCL6"/>
<gene>
    <name evidence="1" type="ORF">C7435_1258</name>
</gene>
<proteinExistence type="predicted"/>
<dbReference type="Proteomes" id="UP000273675">
    <property type="component" value="Unassembled WGS sequence"/>
</dbReference>
<dbReference type="EMBL" id="RBIM01000003">
    <property type="protein sequence ID" value="RKR00060.1"/>
    <property type="molecule type" value="Genomic_DNA"/>
</dbReference>
<protein>
    <submittedName>
        <fullName evidence="1">Antitoxin HicB</fullName>
    </submittedName>
</protein>
<reference evidence="1 2" key="1">
    <citation type="submission" date="2018-10" db="EMBL/GenBank/DDBJ databases">
        <title>Genomic Encyclopedia of Type Strains, Phase IV (KMG-IV): sequencing the most valuable type-strain genomes for metagenomic binning, comparative biology and taxonomic classification.</title>
        <authorList>
            <person name="Goeker M."/>
        </authorList>
    </citation>
    <scope>NUCLEOTIDE SEQUENCE [LARGE SCALE GENOMIC DNA]</scope>
    <source>
        <strain evidence="1 2">DSM 4734</strain>
    </source>
</reference>
<dbReference type="InterPro" id="IPR035069">
    <property type="entry name" value="TTHA1013/TTHA0281-like"/>
</dbReference>
<name>A0A495DCL6_9PROT</name>